<reference evidence="1 2" key="2">
    <citation type="submission" date="2018-11" db="EMBL/GenBank/DDBJ databases">
        <authorList>
            <consortium name="Pathogen Informatics"/>
        </authorList>
    </citation>
    <scope>NUCLEOTIDE SEQUENCE [LARGE SCALE GENOMIC DNA]</scope>
    <source>
        <strain evidence="1 2">NST_G2</strain>
    </source>
</reference>
<dbReference type="WBParaSite" id="SSLN_0000695401-mRNA-1">
    <property type="protein sequence ID" value="SSLN_0000695401-mRNA-1"/>
    <property type="gene ID" value="SSLN_0000695401"/>
</dbReference>
<keyword evidence="2" id="KW-1185">Reference proteome</keyword>
<evidence type="ECO:0000313" key="2">
    <source>
        <dbReference type="Proteomes" id="UP000275846"/>
    </source>
</evidence>
<name>A0A183SR93_SCHSO</name>
<dbReference type="EMBL" id="UYSU01033831">
    <property type="protein sequence ID" value="VDL93126.1"/>
    <property type="molecule type" value="Genomic_DNA"/>
</dbReference>
<dbReference type="Proteomes" id="UP000275846">
    <property type="component" value="Unassembled WGS sequence"/>
</dbReference>
<reference evidence="3" key="1">
    <citation type="submission" date="2016-06" db="UniProtKB">
        <authorList>
            <consortium name="WormBaseParasite"/>
        </authorList>
    </citation>
    <scope>IDENTIFICATION</scope>
</reference>
<protein>
    <submittedName>
        <fullName evidence="1 3">Uncharacterized protein</fullName>
    </submittedName>
</protein>
<accession>A0A183SR93</accession>
<organism evidence="3">
    <name type="scientific">Schistocephalus solidus</name>
    <name type="common">Tapeworm</name>
    <dbReference type="NCBI Taxonomy" id="70667"/>
    <lineage>
        <taxon>Eukaryota</taxon>
        <taxon>Metazoa</taxon>
        <taxon>Spiralia</taxon>
        <taxon>Lophotrochozoa</taxon>
        <taxon>Platyhelminthes</taxon>
        <taxon>Cestoda</taxon>
        <taxon>Eucestoda</taxon>
        <taxon>Diphyllobothriidea</taxon>
        <taxon>Diphyllobothriidae</taxon>
        <taxon>Schistocephalus</taxon>
    </lineage>
</organism>
<gene>
    <name evidence="1" type="ORF">SSLN_LOCUS6741</name>
</gene>
<sequence>MKPYILSYTRGSRIKLRPTKRQVTAPKLSSSMLTPNWPQSLGDWVKDKVNARLGTDLEELAGCTSSLAAVELSYVVNASVAALNWYPTLTCGAWKLGLAQRPQPGNILEWRAEPGDGLRCCVSPTRPSLTSEPSASSPQLLKVLRRVRQAILQTAQANCGRSSTEKQSVIHGGVRQPPGMAKRPYIGRALLAS</sequence>
<evidence type="ECO:0000313" key="1">
    <source>
        <dbReference type="EMBL" id="VDL93126.1"/>
    </source>
</evidence>
<dbReference type="AlphaFoldDB" id="A0A183SR93"/>
<evidence type="ECO:0000313" key="3">
    <source>
        <dbReference type="WBParaSite" id="SSLN_0000695401-mRNA-1"/>
    </source>
</evidence>
<proteinExistence type="predicted"/>